<comment type="similarity">
    <text evidence="3 15">Belongs to the anthranilate synthase component I family.</text>
</comment>
<evidence type="ECO:0000256" key="10">
    <source>
        <dbReference type="ARBA" id="ARBA00022842"/>
    </source>
</evidence>
<evidence type="ECO:0000259" key="17">
    <source>
        <dbReference type="Pfam" id="PF04715"/>
    </source>
</evidence>
<keyword evidence="7 15" id="KW-0028">Amino-acid biosynthesis</keyword>
<dbReference type="EMBL" id="JFKA01000005">
    <property type="protein sequence ID" value="OSQ37926.1"/>
    <property type="molecule type" value="Genomic_DNA"/>
</dbReference>
<dbReference type="PANTHER" id="PTHR11236:SF48">
    <property type="entry name" value="ISOCHORISMATE SYNTHASE MENF"/>
    <property type="match status" value="1"/>
</dbReference>
<dbReference type="OrthoDB" id="9803598at2"/>
<keyword evidence="9 15" id="KW-0822">Tryptophan biosynthesis</keyword>
<dbReference type="EC" id="4.1.3.27" evidence="5 15"/>
<dbReference type="UniPathway" id="UPA00035">
    <property type="reaction ID" value="UER00040"/>
</dbReference>
<protein>
    <recommendedName>
        <fullName evidence="6 15">Anthranilate synthase component 1</fullName>
        <ecNumber evidence="5 15">4.1.3.27</ecNumber>
    </recommendedName>
</protein>
<dbReference type="InterPro" id="IPR006805">
    <property type="entry name" value="Anth_synth_I_N"/>
</dbReference>
<dbReference type="InterPro" id="IPR005256">
    <property type="entry name" value="Anth_synth_I_PabB"/>
</dbReference>
<evidence type="ECO:0000256" key="6">
    <source>
        <dbReference type="ARBA" id="ARBA00020653"/>
    </source>
</evidence>
<evidence type="ECO:0000256" key="5">
    <source>
        <dbReference type="ARBA" id="ARBA00012266"/>
    </source>
</evidence>
<dbReference type="GO" id="GO:0004049">
    <property type="term" value="F:anthranilate synthase activity"/>
    <property type="evidence" value="ECO:0007669"/>
    <property type="project" value="UniProtKB-EC"/>
</dbReference>
<evidence type="ECO:0000256" key="8">
    <source>
        <dbReference type="ARBA" id="ARBA00022723"/>
    </source>
</evidence>
<dbReference type="GO" id="GO:0000162">
    <property type="term" value="P:L-tryptophan biosynthetic process"/>
    <property type="evidence" value="ECO:0007669"/>
    <property type="project" value="UniProtKB-UniPathway"/>
</dbReference>
<comment type="cofactor">
    <cofactor evidence="1 15">
        <name>Mg(2+)</name>
        <dbReference type="ChEBI" id="CHEBI:18420"/>
    </cofactor>
</comment>
<dbReference type="InterPro" id="IPR019999">
    <property type="entry name" value="Anth_synth_I-like"/>
</dbReference>
<dbReference type="SUPFAM" id="SSF56322">
    <property type="entry name" value="ADC synthase"/>
    <property type="match status" value="1"/>
</dbReference>
<feature type="domain" description="Anthranilate synthase component I N-terminal" evidence="17">
    <location>
        <begin position="29"/>
        <end position="180"/>
    </location>
</feature>
<evidence type="ECO:0000256" key="2">
    <source>
        <dbReference type="ARBA" id="ARBA00004873"/>
    </source>
</evidence>
<comment type="catalytic activity">
    <reaction evidence="14 15">
        <text>chorismate + L-glutamine = anthranilate + pyruvate + L-glutamate + H(+)</text>
        <dbReference type="Rhea" id="RHEA:21732"/>
        <dbReference type="ChEBI" id="CHEBI:15361"/>
        <dbReference type="ChEBI" id="CHEBI:15378"/>
        <dbReference type="ChEBI" id="CHEBI:16567"/>
        <dbReference type="ChEBI" id="CHEBI:29748"/>
        <dbReference type="ChEBI" id="CHEBI:29985"/>
        <dbReference type="ChEBI" id="CHEBI:58359"/>
        <dbReference type="EC" id="4.1.3.27"/>
    </reaction>
</comment>
<proteinExistence type="inferred from homology"/>
<feature type="domain" description="Chorismate-utilising enzyme C-terminal" evidence="16">
    <location>
        <begin position="236"/>
        <end position="489"/>
    </location>
</feature>
<sequence>MDIEPDFASFARNHENGIAQVVYTSLTADLDTPVSAFLKLAEGLPMAEGLPNTYLLESVEGGASRGRYSFIGFKPDLIWRCFGDKAEINRRVMADADAFVDQDEKPLDALKSLIAESHIDLPDHLPPMSAGLVGYMGYDTVRLMEKLPDNNPDQLDVPDGIFIRPTVTAGFDTIADTVTVVTPVRPEPGIDAAAAYDLACARLNDVVQHFQRNLFIDRRSRTVPDDLPEPQVSVDEAGYYDMVEKAKEYIRAGDIFQVVLSQRYSLPYQLPPFAFYRALRRINPSPFMFYLDIGGFQVVGASPEILVRLRDGEVTIRPIAGTRKRGKNSEEDKALAKDLMDDPKERSEHLMLLDLGRNDVGRVSQPGTVRVTDRETIEYYSHVMHIVSNVVGQIDPQYDAMDALKAGFPAGTVSGAPKVRAMEIIDELEPVRRGIYAGCIGYISADGSMDTCIALRTAVIKDEMIHIQAGAGIVVDSKPDMEHQECRNKAGALMAACREAHRFT</sequence>
<dbReference type="NCBIfam" id="TIGR00564">
    <property type="entry name" value="trpE_most"/>
    <property type="match status" value="1"/>
</dbReference>
<dbReference type="Gene3D" id="3.60.120.10">
    <property type="entry name" value="Anthranilate synthase"/>
    <property type="match status" value="1"/>
</dbReference>
<evidence type="ECO:0000256" key="1">
    <source>
        <dbReference type="ARBA" id="ARBA00001946"/>
    </source>
</evidence>
<evidence type="ECO:0000313" key="18">
    <source>
        <dbReference type="EMBL" id="OSQ37926.1"/>
    </source>
</evidence>
<dbReference type="AlphaFoldDB" id="A0A1Y2KZ94"/>
<name>A0A1Y2KZ94_9PROT</name>
<dbReference type="STRING" id="1293891.TMES_13160"/>
<dbReference type="Proteomes" id="UP000193391">
    <property type="component" value="Unassembled WGS sequence"/>
</dbReference>
<keyword evidence="19" id="KW-1185">Reference proteome</keyword>
<keyword evidence="11 15" id="KW-0057">Aromatic amino acid biosynthesis</keyword>
<dbReference type="InterPro" id="IPR015890">
    <property type="entry name" value="Chorismate_C"/>
</dbReference>
<dbReference type="Pfam" id="PF00425">
    <property type="entry name" value="Chorismate_bind"/>
    <property type="match status" value="1"/>
</dbReference>
<keyword evidence="12 15" id="KW-0456">Lyase</keyword>
<dbReference type="InterPro" id="IPR005801">
    <property type="entry name" value="ADC_synthase"/>
</dbReference>
<evidence type="ECO:0000256" key="11">
    <source>
        <dbReference type="ARBA" id="ARBA00023141"/>
    </source>
</evidence>
<keyword evidence="10 15" id="KW-0460">Magnesium</keyword>
<comment type="function">
    <text evidence="13 15">Part of a heterotetrameric complex that catalyzes the two-step biosynthesis of anthranilate, an intermediate in the biosynthesis of L-tryptophan. In the first step, the glutamine-binding beta subunit (TrpG) of anthranilate synthase (AS) provides the glutamine amidotransferase activity which generates ammonia as a substrate that, along with chorismate, is used in the second step, catalyzed by the large alpha subunit of AS (TrpE) to produce anthranilate. In the absence of TrpG, TrpE can synthesize anthranilate directly from chorismate and high concentrations of ammonia.</text>
</comment>
<evidence type="ECO:0000256" key="13">
    <source>
        <dbReference type="ARBA" id="ARBA00025634"/>
    </source>
</evidence>
<evidence type="ECO:0000256" key="12">
    <source>
        <dbReference type="ARBA" id="ARBA00023239"/>
    </source>
</evidence>
<dbReference type="PRINTS" id="PR00095">
    <property type="entry name" value="ANTSNTHASEI"/>
</dbReference>
<dbReference type="PANTHER" id="PTHR11236">
    <property type="entry name" value="AMINOBENZOATE/ANTHRANILATE SYNTHASE"/>
    <property type="match status" value="1"/>
</dbReference>
<evidence type="ECO:0000259" key="16">
    <source>
        <dbReference type="Pfam" id="PF00425"/>
    </source>
</evidence>
<evidence type="ECO:0000256" key="4">
    <source>
        <dbReference type="ARBA" id="ARBA00011575"/>
    </source>
</evidence>
<evidence type="ECO:0000313" key="19">
    <source>
        <dbReference type="Proteomes" id="UP000193391"/>
    </source>
</evidence>
<dbReference type="GO" id="GO:0046872">
    <property type="term" value="F:metal ion binding"/>
    <property type="evidence" value="ECO:0007669"/>
    <property type="project" value="UniProtKB-KW"/>
</dbReference>
<comment type="pathway">
    <text evidence="2 15">Amino-acid biosynthesis; L-tryptophan biosynthesis; L-tryptophan from chorismate: step 1/5.</text>
</comment>
<evidence type="ECO:0000256" key="9">
    <source>
        <dbReference type="ARBA" id="ARBA00022822"/>
    </source>
</evidence>
<reference evidence="18 19" key="1">
    <citation type="submission" date="2014-03" db="EMBL/GenBank/DDBJ databases">
        <title>The draft genome sequence of Thalassospira mesophila JCM 18969.</title>
        <authorList>
            <person name="Lai Q."/>
            <person name="Shao Z."/>
        </authorList>
    </citation>
    <scope>NUCLEOTIDE SEQUENCE [LARGE SCALE GENOMIC DNA]</scope>
    <source>
        <strain evidence="18 19">JCM 18969</strain>
    </source>
</reference>
<accession>A0A1Y2KZ94</accession>
<comment type="caution">
    <text evidence="18">The sequence shown here is derived from an EMBL/GenBank/DDBJ whole genome shotgun (WGS) entry which is preliminary data.</text>
</comment>
<dbReference type="RefSeq" id="WP_085583261.1">
    <property type="nucleotide sequence ID" value="NZ_JFKA01000005.1"/>
</dbReference>
<evidence type="ECO:0000256" key="7">
    <source>
        <dbReference type="ARBA" id="ARBA00022605"/>
    </source>
</evidence>
<organism evidence="18 19">
    <name type="scientific">Thalassospira mesophila</name>
    <dbReference type="NCBI Taxonomy" id="1293891"/>
    <lineage>
        <taxon>Bacteria</taxon>
        <taxon>Pseudomonadati</taxon>
        <taxon>Pseudomonadota</taxon>
        <taxon>Alphaproteobacteria</taxon>
        <taxon>Rhodospirillales</taxon>
        <taxon>Thalassospiraceae</taxon>
        <taxon>Thalassospira</taxon>
    </lineage>
</organism>
<gene>
    <name evidence="15" type="primary">trpE</name>
    <name evidence="18" type="ORF">TMES_13160</name>
</gene>
<comment type="subunit">
    <text evidence="4 15">Heterotetramer consisting of two non-identical subunits: a beta subunit (TrpG) and a large alpha subunit (TrpE).</text>
</comment>
<evidence type="ECO:0000256" key="15">
    <source>
        <dbReference type="RuleBase" id="RU364045"/>
    </source>
</evidence>
<evidence type="ECO:0000256" key="3">
    <source>
        <dbReference type="ARBA" id="ARBA00009562"/>
    </source>
</evidence>
<dbReference type="Pfam" id="PF04715">
    <property type="entry name" value="Anth_synt_I_N"/>
    <property type="match status" value="1"/>
</dbReference>
<keyword evidence="8 15" id="KW-0479">Metal-binding</keyword>
<evidence type="ECO:0000256" key="14">
    <source>
        <dbReference type="ARBA" id="ARBA00047683"/>
    </source>
</evidence>